<proteinExistence type="predicted"/>
<dbReference type="STRING" id="551459.SAMN05421796_1126"/>
<accession>A0A1N7P931</accession>
<sequence>MRKHLILTLGLMSAGIFAQCNILGSEIIKIGETQKFSADLAGKCEDCYIWKISPEEIISVESNNEGQITLKGSHLGTAKISLTIETENESFVCEKNISIQNATDQKEKQCDVEITNFKDVKVDDDTMSFFPNKISQKYSYLWKATYADGTRKESEEKIPQFINNPNTIITSVVVHIINKSSLCSSIITRTYGEKYWFQKIDKVEQRKYIQESYLKIKDQK</sequence>
<gene>
    <name evidence="2" type="ORF">SAMN05421796_1126</name>
</gene>
<dbReference type="AlphaFoldDB" id="A0A1N7P931"/>
<keyword evidence="1" id="KW-0732">Signal</keyword>
<protein>
    <recommendedName>
        <fullName evidence="4">BIG2 domain-containing protein</fullName>
    </recommendedName>
</protein>
<dbReference type="Proteomes" id="UP000186246">
    <property type="component" value="Unassembled WGS sequence"/>
</dbReference>
<organism evidence="2 3">
    <name type="scientific">Chryseobacterium piscicola</name>
    <dbReference type="NCBI Taxonomy" id="551459"/>
    <lineage>
        <taxon>Bacteria</taxon>
        <taxon>Pseudomonadati</taxon>
        <taxon>Bacteroidota</taxon>
        <taxon>Flavobacteriia</taxon>
        <taxon>Flavobacteriales</taxon>
        <taxon>Weeksellaceae</taxon>
        <taxon>Chryseobacterium group</taxon>
        <taxon>Chryseobacterium</taxon>
    </lineage>
</organism>
<feature type="chain" id="PRO_5012907636" description="BIG2 domain-containing protein" evidence="1">
    <location>
        <begin position="19"/>
        <end position="220"/>
    </location>
</feature>
<evidence type="ECO:0000313" key="2">
    <source>
        <dbReference type="EMBL" id="SIT07092.1"/>
    </source>
</evidence>
<dbReference type="EMBL" id="FTOJ01000012">
    <property type="protein sequence ID" value="SIT07092.1"/>
    <property type="molecule type" value="Genomic_DNA"/>
</dbReference>
<evidence type="ECO:0008006" key="4">
    <source>
        <dbReference type="Google" id="ProtNLM"/>
    </source>
</evidence>
<reference evidence="3" key="1">
    <citation type="submission" date="2017-01" db="EMBL/GenBank/DDBJ databases">
        <authorList>
            <person name="Varghese N."/>
            <person name="Submissions S."/>
        </authorList>
    </citation>
    <scope>NUCLEOTIDE SEQUENCE [LARGE SCALE GENOMIC DNA]</scope>
    <source>
        <strain evidence="3">DSM 21068</strain>
    </source>
</reference>
<evidence type="ECO:0000313" key="3">
    <source>
        <dbReference type="Proteomes" id="UP000186246"/>
    </source>
</evidence>
<dbReference type="OrthoDB" id="1251149at2"/>
<name>A0A1N7P931_9FLAO</name>
<evidence type="ECO:0000256" key="1">
    <source>
        <dbReference type="SAM" id="SignalP"/>
    </source>
</evidence>
<dbReference type="RefSeq" id="WP_123891548.1">
    <property type="nucleotide sequence ID" value="NZ_FTOJ01000012.1"/>
</dbReference>
<feature type="signal peptide" evidence="1">
    <location>
        <begin position="1"/>
        <end position="18"/>
    </location>
</feature>